<dbReference type="EMBL" id="HBGK01019352">
    <property type="protein sequence ID" value="CAD9280887.1"/>
    <property type="molecule type" value="Transcribed_RNA"/>
</dbReference>
<dbReference type="Pfam" id="PF07491">
    <property type="entry name" value="PPI_Ypi1"/>
    <property type="match status" value="1"/>
</dbReference>
<name>A0A7S1Y5A8_9STRA</name>
<dbReference type="GO" id="GO:0004865">
    <property type="term" value="F:protein serine/threonine phosphatase inhibitor activity"/>
    <property type="evidence" value="ECO:0007669"/>
    <property type="project" value="InterPro"/>
</dbReference>
<feature type="region of interest" description="Disordered" evidence="1">
    <location>
        <begin position="68"/>
        <end position="153"/>
    </location>
</feature>
<sequence>MTTPPTATQSSETPASSESQPLSGGISQHGGNSQAAAAAAAAPSATMTMTESAVPPVAADEVLTLTLQARPSVRWDENVVDNEGLGRKSSKRCCIFHKQRAFDESSTDSSDYDSDNSQSSDGDDDGKGDQKKKPSKRIAHPKKKVPDYQRFHA</sequence>
<dbReference type="AlphaFoldDB" id="A0A7S1Y5A8"/>
<reference evidence="2" key="1">
    <citation type="submission" date="2021-01" db="EMBL/GenBank/DDBJ databases">
        <authorList>
            <person name="Corre E."/>
            <person name="Pelletier E."/>
            <person name="Niang G."/>
            <person name="Scheremetjew M."/>
            <person name="Finn R."/>
            <person name="Kale V."/>
            <person name="Holt S."/>
            <person name="Cochrane G."/>
            <person name="Meng A."/>
            <person name="Brown T."/>
            <person name="Cohen L."/>
        </authorList>
    </citation>
    <scope>NUCLEOTIDE SEQUENCE</scope>
    <source>
        <strain evidence="2">CCMP 410</strain>
    </source>
</reference>
<feature type="compositionally biased region" description="Basic residues" evidence="1">
    <location>
        <begin position="88"/>
        <end position="99"/>
    </location>
</feature>
<evidence type="ECO:0000313" key="2">
    <source>
        <dbReference type="EMBL" id="CAD9280887.1"/>
    </source>
</evidence>
<feature type="compositionally biased region" description="Basic and acidic residues" evidence="1">
    <location>
        <begin position="144"/>
        <end position="153"/>
    </location>
</feature>
<dbReference type="PANTHER" id="PTHR20835">
    <property type="entry name" value="E3 UBIQUITIN-PROTEIN LIGASE PPP1R11-RELATED"/>
    <property type="match status" value="1"/>
</dbReference>
<gene>
    <name evidence="2" type="ORF">GOCE00092_LOCUS9797</name>
</gene>
<dbReference type="PANTHER" id="PTHR20835:SF0">
    <property type="entry name" value="E3 UBIQUITIN-PROTEIN LIGASE PPP1R11"/>
    <property type="match status" value="1"/>
</dbReference>
<feature type="compositionally biased region" description="Polar residues" evidence="1">
    <location>
        <begin position="1"/>
        <end position="34"/>
    </location>
</feature>
<accession>A0A7S1Y5A8</accession>
<feature type="compositionally biased region" description="Basic residues" evidence="1">
    <location>
        <begin position="133"/>
        <end position="143"/>
    </location>
</feature>
<protein>
    <recommendedName>
        <fullName evidence="3">Type 1 phosphatases regulator</fullName>
    </recommendedName>
</protein>
<feature type="region of interest" description="Disordered" evidence="1">
    <location>
        <begin position="1"/>
        <end position="53"/>
    </location>
</feature>
<proteinExistence type="predicted"/>
<evidence type="ECO:0008006" key="3">
    <source>
        <dbReference type="Google" id="ProtNLM"/>
    </source>
</evidence>
<dbReference type="GO" id="GO:0008157">
    <property type="term" value="F:protein phosphatase 1 binding"/>
    <property type="evidence" value="ECO:0007669"/>
    <property type="project" value="TreeGrafter"/>
</dbReference>
<dbReference type="GO" id="GO:0005634">
    <property type="term" value="C:nucleus"/>
    <property type="evidence" value="ECO:0007669"/>
    <property type="project" value="TreeGrafter"/>
</dbReference>
<dbReference type="InterPro" id="IPR011107">
    <property type="entry name" value="PPI_Ypi1"/>
</dbReference>
<evidence type="ECO:0000256" key="1">
    <source>
        <dbReference type="SAM" id="MobiDB-lite"/>
    </source>
</evidence>
<organism evidence="2">
    <name type="scientific">Grammatophora oceanica</name>
    <dbReference type="NCBI Taxonomy" id="210454"/>
    <lineage>
        <taxon>Eukaryota</taxon>
        <taxon>Sar</taxon>
        <taxon>Stramenopiles</taxon>
        <taxon>Ochrophyta</taxon>
        <taxon>Bacillariophyta</taxon>
        <taxon>Fragilariophyceae</taxon>
        <taxon>Fragilariophycidae</taxon>
        <taxon>Rhabdonematales</taxon>
        <taxon>Grammatophoraceae</taxon>
        <taxon>Grammatophora</taxon>
    </lineage>
</organism>